<reference evidence="5" key="1">
    <citation type="submission" date="2017-02" db="EMBL/GenBank/DDBJ databases">
        <authorList>
            <person name="Daims H."/>
        </authorList>
    </citation>
    <scope>NUCLEOTIDE SEQUENCE [LARGE SCALE GENOMIC DNA]</scope>
</reference>
<dbReference type="GO" id="GO:0005576">
    <property type="term" value="C:extracellular region"/>
    <property type="evidence" value="ECO:0007669"/>
    <property type="project" value="UniProtKB-SubCell"/>
</dbReference>
<dbReference type="InterPro" id="IPR011049">
    <property type="entry name" value="Serralysin-like_metalloprot_C"/>
</dbReference>
<dbReference type="EMBL" id="FUKI01000119">
    <property type="protein sequence ID" value="SJM93435.1"/>
    <property type="molecule type" value="Genomic_DNA"/>
</dbReference>
<evidence type="ECO:0000313" key="4">
    <source>
        <dbReference type="EMBL" id="SJM93435.1"/>
    </source>
</evidence>
<evidence type="ECO:0008006" key="6">
    <source>
        <dbReference type="Google" id="ProtNLM"/>
    </source>
</evidence>
<dbReference type="AlphaFoldDB" id="A0A1R4HB18"/>
<dbReference type="Gene3D" id="2.150.10.10">
    <property type="entry name" value="Serralysin-like metalloprotease, C-terminal"/>
    <property type="match status" value="2"/>
</dbReference>
<gene>
    <name evidence="4" type="ORF">CRENPOLYSF1_430101</name>
</gene>
<evidence type="ECO:0000256" key="1">
    <source>
        <dbReference type="ARBA" id="ARBA00004613"/>
    </source>
</evidence>
<dbReference type="GO" id="GO:0005509">
    <property type="term" value="F:calcium ion binding"/>
    <property type="evidence" value="ECO:0007669"/>
    <property type="project" value="InterPro"/>
</dbReference>
<keyword evidence="2" id="KW-0964">Secreted</keyword>
<dbReference type="Proteomes" id="UP000195667">
    <property type="component" value="Unassembled WGS sequence"/>
</dbReference>
<name>A0A1R4HB18_9GAMM</name>
<dbReference type="PRINTS" id="PR00313">
    <property type="entry name" value="CABNDNGRPT"/>
</dbReference>
<accession>A0A1R4HB18</accession>
<evidence type="ECO:0000256" key="3">
    <source>
        <dbReference type="ARBA" id="ARBA00022837"/>
    </source>
</evidence>
<dbReference type="InterPro" id="IPR001343">
    <property type="entry name" value="Hemolysn_Ca-bd"/>
</dbReference>
<protein>
    <recommendedName>
        <fullName evidence="6">Calcium-binding protein</fullName>
    </recommendedName>
</protein>
<dbReference type="PANTHER" id="PTHR38340:SF1">
    <property type="entry name" value="S-LAYER PROTEIN"/>
    <property type="match status" value="1"/>
</dbReference>
<proteinExistence type="predicted"/>
<evidence type="ECO:0000313" key="5">
    <source>
        <dbReference type="Proteomes" id="UP000195667"/>
    </source>
</evidence>
<evidence type="ECO:0000256" key="2">
    <source>
        <dbReference type="ARBA" id="ARBA00022525"/>
    </source>
</evidence>
<comment type="subcellular location">
    <subcellularLocation>
        <location evidence="1">Secreted</location>
    </subcellularLocation>
</comment>
<dbReference type="InterPro" id="IPR018511">
    <property type="entry name" value="Hemolysin-typ_Ca-bd_CS"/>
</dbReference>
<dbReference type="SUPFAM" id="SSF51120">
    <property type="entry name" value="beta-Roll"/>
    <property type="match status" value="1"/>
</dbReference>
<keyword evidence="3" id="KW-0106">Calcium</keyword>
<dbReference type="PROSITE" id="PS00330">
    <property type="entry name" value="HEMOLYSIN_CALCIUM"/>
    <property type="match status" value="3"/>
</dbReference>
<organism evidence="4 5">
    <name type="scientific">Crenothrix polyspora</name>
    <dbReference type="NCBI Taxonomy" id="360316"/>
    <lineage>
        <taxon>Bacteria</taxon>
        <taxon>Pseudomonadati</taxon>
        <taxon>Pseudomonadota</taxon>
        <taxon>Gammaproteobacteria</taxon>
        <taxon>Methylococcales</taxon>
        <taxon>Crenotrichaceae</taxon>
        <taxon>Crenothrix</taxon>
    </lineage>
</organism>
<dbReference type="InterPro" id="IPR050557">
    <property type="entry name" value="RTX_toxin/Mannuronan_C5-epim"/>
</dbReference>
<keyword evidence="5" id="KW-1185">Reference proteome</keyword>
<dbReference type="Pfam" id="PF00353">
    <property type="entry name" value="HemolysinCabind"/>
    <property type="match status" value="3"/>
</dbReference>
<sequence>MWLSLDKDGANGPVAPVSMGYGLDEGSLLPRGQIYTDDDQTYASTYYTGTISISATQYDQLINFRTAPSNYGFNSSIYSAWNSCIDFTWKALEVIGFNQSGFEGDFWPTWNADNADYALYTYLFGGSTGWQESLSSRSGYDVIYGSNANDNLQAQSKTDAMYGGYGNDILTGNAGAEYLSGGVGDDTLKGGVGTDTLVGGTGADKLQGGLGNDILTGGTGKDIFQLTTLSKDTIKDFSIVDDTIQLENSLFIKLTVTGILSVANFKIGTTAADANDYVIYTSSTGALSYDADGNGVGAAVQIAILGTNLAMTNADFVVI</sequence>
<dbReference type="PANTHER" id="PTHR38340">
    <property type="entry name" value="S-LAYER PROTEIN"/>
    <property type="match status" value="1"/>
</dbReference>